<keyword evidence="1" id="KW-0812">Transmembrane</keyword>
<dbReference type="WBParaSite" id="TREG1_138900.1">
    <property type="protein sequence ID" value="TREG1_138900.1"/>
    <property type="gene ID" value="TREG1_138900"/>
</dbReference>
<reference evidence="3" key="2">
    <citation type="submission" date="2023-11" db="UniProtKB">
        <authorList>
            <consortium name="WormBaseParasite"/>
        </authorList>
    </citation>
    <scope>IDENTIFICATION</scope>
</reference>
<organism evidence="2 3">
    <name type="scientific">Trichobilharzia regenti</name>
    <name type="common">Nasal bird schistosome</name>
    <dbReference type="NCBI Taxonomy" id="157069"/>
    <lineage>
        <taxon>Eukaryota</taxon>
        <taxon>Metazoa</taxon>
        <taxon>Spiralia</taxon>
        <taxon>Lophotrochozoa</taxon>
        <taxon>Platyhelminthes</taxon>
        <taxon>Trematoda</taxon>
        <taxon>Digenea</taxon>
        <taxon>Strigeidida</taxon>
        <taxon>Schistosomatoidea</taxon>
        <taxon>Schistosomatidae</taxon>
        <taxon>Trichobilharzia</taxon>
    </lineage>
</organism>
<dbReference type="AlphaFoldDB" id="A0AA85J9Z7"/>
<sequence>MSFSDPPQRVSNPSPFSPAYLLLLGDWFLFCFFPAIVSCWCFFPARPSDLQYRASEDSCWLIKVCNRLLEIPVLCDPRAYRVSDPYRRTNLTFVLMLSDEDFQIGFRLMNVFLARFDILVCSDFL</sequence>
<keyword evidence="1" id="KW-1133">Transmembrane helix</keyword>
<keyword evidence="1" id="KW-0472">Membrane</keyword>
<evidence type="ECO:0000313" key="3">
    <source>
        <dbReference type="WBParaSite" id="TREG1_138900.1"/>
    </source>
</evidence>
<accession>A0AA85J9Z7</accession>
<reference evidence="2" key="1">
    <citation type="submission" date="2022-06" db="EMBL/GenBank/DDBJ databases">
        <authorList>
            <person name="Berger JAMES D."/>
            <person name="Berger JAMES D."/>
        </authorList>
    </citation>
    <scope>NUCLEOTIDE SEQUENCE [LARGE SCALE GENOMIC DNA]</scope>
</reference>
<proteinExistence type="predicted"/>
<evidence type="ECO:0000313" key="2">
    <source>
        <dbReference type="Proteomes" id="UP000050795"/>
    </source>
</evidence>
<keyword evidence="2" id="KW-1185">Reference proteome</keyword>
<feature type="transmembrane region" description="Helical" evidence="1">
    <location>
        <begin position="20"/>
        <end position="43"/>
    </location>
</feature>
<name>A0AA85J9Z7_TRIRE</name>
<protein>
    <submittedName>
        <fullName evidence="3">Uncharacterized protein</fullName>
    </submittedName>
</protein>
<dbReference type="Proteomes" id="UP000050795">
    <property type="component" value="Unassembled WGS sequence"/>
</dbReference>
<evidence type="ECO:0000256" key="1">
    <source>
        <dbReference type="SAM" id="Phobius"/>
    </source>
</evidence>